<dbReference type="EMBL" id="FNWL01000001">
    <property type="protein sequence ID" value="SEH13509.1"/>
    <property type="molecule type" value="Genomic_DNA"/>
</dbReference>
<accession>A0A1H6FRI8</accession>
<dbReference type="PANTHER" id="PTHR11803:SF58">
    <property type="entry name" value="PROTEIN HMF1-RELATED"/>
    <property type="match status" value="1"/>
</dbReference>
<gene>
    <name evidence="2" type="ORF">SAMN04487967_1417</name>
</gene>
<dbReference type="SUPFAM" id="SSF55298">
    <property type="entry name" value="YjgF-like"/>
    <property type="match status" value="1"/>
</dbReference>
<dbReference type="Proteomes" id="UP000199112">
    <property type="component" value="Unassembled WGS sequence"/>
</dbReference>
<dbReference type="AlphaFoldDB" id="A0A1H6FRI8"/>
<dbReference type="RefSeq" id="WP_090506299.1">
    <property type="nucleotide sequence ID" value="NZ_FNWL01000001.1"/>
</dbReference>
<dbReference type="Pfam" id="PF01042">
    <property type="entry name" value="Ribonuc_L-PSP"/>
    <property type="match status" value="1"/>
</dbReference>
<reference evidence="3" key="1">
    <citation type="submission" date="2016-10" db="EMBL/GenBank/DDBJ databases">
        <authorList>
            <person name="Varghese N."/>
            <person name="Submissions S."/>
        </authorList>
    </citation>
    <scope>NUCLEOTIDE SEQUENCE [LARGE SCALE GENOMIC DNA]</scope>
    <source>
        <strain evidence="3">CGMCC 1.8981</strain>
    </source>
</reference>
<sequence length="152" mass="16776">MHMRKTIIDPDAGNELLTDSDAVSETAYSRGVAVEFDGYTRVFLSGVTPVETASDSIEAQTREVLETIQALLEQQGGEMTDAVRIRVFVQDVMEAEFETIHAVRGEFFEREHLPASSLLEIGSIVRGNIEIEIEAVIPNSEWTVDHAPSPLS</sequence>
<dbReference type="GO" id="GO:0005829">
    <property type="term" value="C:cytosol"/>
    <property type="evidence" value="ECO:0007669"/>
    <property type="project" value="TreeGrafter"/>
</dbReference>
<evidence type="ECO:0000313" key="2">
    <source>
        <dbReference type="EMBL" id="SEH13509.1"/>
    </source>
</evidence>
<evidence type="ECO:0000256" key="1">
    <source>
        <dbReference type="ARBA" id="ARBA00010552"/>
    </source>
</evidence>
<evidence type="ECO:0000313" key="3">
    <source>
        <dbReference type="Proteomes" id="UP000199112"/>
    </source>
</evidence>
<organism evidence="2 3">
    <name type="scientific">Natronorubrum sediminis</name>
    <dbReference type="NCBI Taxonomy" id="640943"/>
    <lineage>
        <taxon>Archaea</taxon>
        <taxon>Methanobacteriati</taxon>
        <taxon>Methanobacteriota</taxon>
        <taxon>Stenosarchaea group</taxon>
        <taxon>Halobacteria</taxon>
        <taxon>Halobacteriales</taxon>
        <taxon>Natrialbaceae</taxon>
        <taxon>Natronorubrum</taxon>
    </lineage>
</organism>
<name>A0A1H6FRI8_9EURY</name>
<dbReference type="OrthoDB" id="198896at2157"/>
<dbReference type="Gene3D" id="3.30.1330.40">
    <property type="entry name" value="RutC-like"/>
    <property type="match status" value="1"/>
</dbReference>
<protein>
    <submittedName>
        <fullName evidence="2">2-iminobutanoate/2-iminopropanoate deaminase</fullName>
    </submittedName>
</protein>
<dbReference type="InterPro" id="IPR035959">
    <property type="entry name" value="RutC-like_sf"/>
</dbReference>
<dbReference type="PANTHER" id="PTHR11803">
    <property type="entry name" value="2-IMINOBUTANOATE/2-IMINOPROPANOATE DEAMINASE RIDA"/>
    <property type="match status" value="1"/>
</dbReference>
<keyword evidence="3" id="KW-1185">Reference proteome</keyword>
<dbReference type="GO" id="GO:0019239">
    <property type="term" value="F:deaminase activity"/>
    <property type="evidence" value="ECO:0007669"/>
    <property type="project" value="TreeGrafter"/>
</dbReference>
<dbReference type="InterPro" id="IPR006175">
    <property type="entry name" value="YjgF/YER057c/UK114"/>
</dbReference>
<proteinExistence type="inferred from homology"/>
<comment type="similarity">
    <text evidence="1">Belongs to the RutC family.</text>
</comment>